<dbReference type="KEGG" id="tpi:TREPR_1224"/>
<evidence type="ECO:0000313" key="15">
    <source>
        <dbReference type="Proteomes" id="UP000009223"/>
    </source>
</evidence>
<dbReference type="GO" id="GO:0006777">
    <property type="term" value="P:Mo-molybdopterin cofactor biosynthetic process"/>
    <property type="evidence" value="ECO:0007669"/>
    <property type="project" value="UniProtKB-UniRule"/>
</dbReference>
<feature type="binding site" evidence="12">
    <location>
        <position position="20"/>
    </location>
    <ligand>
        <name>[4Fe-4S] cluster</name>
        <dbReference type="ChEBI" id="CHEBI:49883"/>
        <label>1</label>
        <note>4Fe-4S-S-AdoMet</note>
    </ligand>
</feature>
<dbReference type="InterPro" id="IPR050105">
    <property type="entry name" value="MoCo_biosynth_MoaA/MoaC"/>
</dbReference>
<dbReference type="InterPro" id="IPR013785">
    <property type="entry name" value="Aldolase_TIM"/>
</dbReference>
<evidence type="ECO:0000256" key="9">
    <source>
        <dbReference type="ARBA" id="ARBA00023150"/>
    </source>
</evidence>
<dbReference type="GO" id="GO:0005525">
    <property type="term" value="F:GTP binding"/>
    <property type="evidence" value="ECO:0007669"/>
    <property type="project" value="UniProtKB-UniRule"/>
</dbReference>
<comment type="similarity">
    <text evidence="12">Belongs to the radical SAM superfamily. MoaA family.</text>
</comment>
<comment type="subunit">
    <text evidence="12">Monomer and homodimer.</text>
</comment>
<name>F5YGQ6_TREPZ</name>
<organism evidence="14 15">
    <name type="scientific">Treponema primitia (strain ATCC BAA-887 / DSM 12427 / ZAS-2)</name>
    <dbReference type="NCBI Taxonomy" id="545694"/>
    <lineage>
        <taxon>Bacteria</taxon>
        <taxon>Pseudomonadati</taxon>
        <taxon>Spirochaetota</taxon>
        <taxon>Spirochaetia</taxon>
        <taxon>Spirochaetales</taxon>
        <taxon>Treponemataceae</taxon>
        <taxon>Treponema</taxon>
    </lineage>
</organism>
<dbReference type="Proteomes" id="UP000009223">
    <property type="component" value="Chromosome"/>
</dbReference>
<feature type="binding site" evidence="12">
    <location>
        <position position="162"/>
    </location>
    <ligand>
        <name>GTP</name>
        <dbReference type="ChEBI" id="CHEBI:37565"/>
    </ligand>
</feature>
<evidence type="ECO:0000256" key="8">
    <source>
        <dbReference type="ARBA" id="ARBA00023134"/>
    </source>
</evidence>
<feature type="binding site" evidence="12">
    <location>
        <begin position="263"/>
        <end position="265"/>
    </location>
    <ligand>
        <name>GTP</name>
        <dbReference type="ChEBI" id="CHEBI:37565"/>
    </ligand>
</feature>
<dbReference type="GO" id="GO:0061798">
    <property type="term" value="F:GTP 3',8'-cyclase activity"/>
    <property type="evidence" value="ECO:0007669"/>
    <property type="project" value="UniProtKB-UniRule"/>
</dbReference>
<dbReference type="GO" id="GO:0046872">
    <property type="term" value="F:metal ion binding"/>
    <property type="evidence" value="ECO:0007669"/>
    <property type="project" value="UniProtKB-KW"/>
</dbReference>
<reference evidence="14 15" key="2">
    <citation type="journal article" date="2011" name="ISME J.">
        <title>RNA-seq reveals cooperative metabolic interactions between two termite-gut spirochete species in co-culture.</title>
        <authorList>
            <person name="Rosenthal A.Z."/>
            <person name="Matson E.G."/>
            <person name="Eldar A."/>
            <person name="Leadbetter J.R."/>
        </authorList>
    </citation>
    <scope>NUCLEOTIDE SEQUENCE [LARGE SCALE GENOMIC DNA]</scope>
    <source>
        <strain evidence="15">ATCC BAA-887 / DSM 12427 / ZAS-2</strain>
    </source>
</reference>
<dbReference type="InterPro" id="IPR058240">
    <property type="entry name" value="rSAM_sf"/>
</dbReference>
<dbReference type="Gene3D" id="3.20.20.70">
    <property type="entry name" value="Aldolase class I"/>
    <property type="match status" value="1"/>
</dbReference>
<dbReference type="GO" id="GO:0061799">
    <property type="term" value="F:cyclic pyranopterin monophosphate synthase activity"/>
    <property type="evidence" value="ECO:0007669"/>
    <property type="project" value="TreeGrafter"/>
</dbReference>
<keyword evidence="8 12" id="KW-0342">GTP-binding</keyword>
<dbReference type="SFLD" id="SFLDG01386">
    <property type="entry name" value="main_SPASM_domain-containing"/>
    <property type="match status" value="1"/>
</dbReference>
<feature type="binding site" evidence="12">
    <location>
        <position position="94"/>
    </location>
    <ligand>
        <name>GTP</name>
        <dbReference type="ChEBI" id="CHEBI:37565"/>
    </ligand>
</feature>
<dbReference type="STRING" id="545694.TREPR_1224"/>
<proteinExistence type="inferred from homology"/>
<keyword evidence="9 12" id="KW-0501">Molybdenum cofactor biosynthesis</keyword>
<evidence type="ECO:0000256" key="6">
    <source>
        <dbReference type="ARBA" id="ARBA00023004"/>
    </source>
</evidence>
<feature type="domain" description="Radical SAM core" evidence="13">
    <location>
        <begin position="4"/>
        <end position="234"/>
    </location>
</feature>
<feature type="binding site" evidence="12">
    <location>
        <position position="27"/>
    </location>
    <ligand>
        <name>[4Fe-4S] cluster</name>
        <dbReference type="ChEBI" id="CHEBI:49883"/>
        <label>1</label>
        <note>4Fe-4S-S-AdoMet</note>
    </ligand>
</feature>
<feature type="binding site" evidence="12">
    <location>
        <position position="275"/>
    </location>
    <ligand>
        <name>[4Fe-4S] cluster</name>
        <dbReference type="ChEBI" id="CHEBI:49883"/>
        <label>2</label>
        <note>4Fe-4S-substrate</note>
    </ligand>
</feature>
<feature type="binding site" evidence="12">
    <location>
        <position position="67"/>
    </location>
    <ligand>
        <name>S-adenosyl-L-methionine</name>
        <dbReference type="ChEBI" id="CHEBI:59789"/>
    </ligand>
</feature>
<protein>
    <recommendedName>
        <fullName evidence="1 12">GTP 3',8-cyclase</fullName>
        <ecNumber evidence="1 12">4.1.99.22</ecNumber>
    </recommendedName>
    <alternativeName>
        <fullName evidence="12">Molybdenum cofactor biosynthesis protein A</fullName>
    </alternativeName>
</protein>
<dbReference type="Pfam" id="PF04055">
    <property type="entry name" value="Radical_SAM"/>
    <property type="match status" value="1"/>
</dbReference>
<dbReference type="AlphaFoldDB" id="F5YGQ6"/>
<dbReference type="PANTHER" id="PTHR22960">
    <property type="entry name" value="MOLYBDOPTERIN COFACTOR SYNTHESIS PROTEIN A"/>
    <property type="match status" value="1"/>
</dbReference>
<feature type="binding site" evidence="12">
    <location>
        <position position="261"/>
    </location>
    <ligand>
        <name>[4Fe-4S] cluster</name>
        <dbReference type="ChEBI" id="CHEBI:49883"/>
        <label>2</label>
        <note>4Fe-4S-substrate</note>
    </ligand>
</feature>
<dbReference type="eggNOG" id="COG2896">
    <property type="taxonomic scope" value="Bacteria"/>
</dbReference>
<comment type="function">
    <text evidence="12">Catalyzes the cyclization of GTP to (8S)-3',8-cyclo-7,8-dihydroguanosine 5'-triphosphate.</text>
</comment>
<sequence>MIDRYGRTIDYLRISITDRCNLRCLYCMPAEGVDWKPHGEILSFEEILRLCTVMAGIGIRKVKITGGEPLVRKDVGNFIRSLRAVPGIEQVTLTSNGLLLESFLAENPALSLGGINVSLDTLDPELYSRITRYPGDTLFRDQGIPSILRALDLAEERGIPVKLNCVPLRGLNEAELPAIAALAKKAGRAVRFIELMPLGSANELEPIPGNEVAALLERAYGKLISYHGRLGNGPAEYFSLPGFAGKIGFINALSEGFCECCNRLRLSSGGMLIPCLSSESGTDLRRLLRSGVSEDELQAAVMETLDRKPGSHNFSERYQIERTKHVSGMYCIGG</sequence>
<feature type="binding site" evidence="12">
    <location>
        <position position="24"/>
    </location>
    <ligand>
        <name>[4Fe-4S] cluster</name>
        <dbReference type="ChEBI" id="CHEBI:49883"/>
        <label>1</label>
        <note>4Fe-4S-S-AdoMet</note>
    </ligand>
</feature>
<dbReference type="InterPro" id="IPR007197">
    <property type="entry name" value="rSAM"/>
</dbReference>
<keyword evidence="5 12" id="KW-0547">Nucleotide-binding</keyword>
<keyword evidence="6 12" id="KW-0408">Iron</keyword>
<evidence type="ECO:0000256" key="7">
    <source>
        <dbReference type="ARBA" id="ARBA00023014"/>
    </source>
</evidence>
<dbReference type="PANTHER" id="PTHR22960:SF0">
    <property type="entry name" value="MOLYBDENUM COFACTOR BIOSYNTHESIS PROTEIN 1"/>
    <property type="match status" value="1"/>
</dbReference>
<evidence type="ECO:0000256" key="4">
    <source>
        <dbReference type="ARBA" id="ARBA00022723"/>
    </source>
</evidence>
<evidence type="ECO:0000256" key="2">
    <source>
        <dbReference type="ARBA" id="ARBA00022485"/>
    </source>
</evidence>
<keyword evidence="4 12" id="KW-0479">Metal-binding</keyword>
<dbReference type="GO" id="GO:1904047">
    <property type="term" value="F:S-adenosyl-L-methionine binding"/>
    <property type="evidence" value="ECO:0007669"/>
    <property type="project" value="UniProtKB-UniRule"/>
</dbReference>
<keyword evidence="7 12" id="KW-0411">Iron-sulfur</keyword>
<comment type="cofactor">
    <cofactor evidence="12">
        <name>[4Fe-4S] cluster</name>
        <dbReference type="ChEBI" id="CHEBI:49883"/>
    </cofactor>
    <text evidence="12">Binds 2 [4Fe-4S] clusters. Binds 1 [4Fe-4S] cluster coordinated with 3 cysteines and an exchangeable S-adenosyl-L-methionine and 1 [4Fe-4S] cluster coordinated with 3 cysteines and the GTP-derived substrate.</text>
</comment>
<dbReference type="GO" id="GO:0051539">
    <property type="term" value="F:4 iron, 4 sulfur cluster binding"/>
    <property type="evidence" value="ECO:0007669"/>
    <property type="project" value="UniProtKB-UniRule"/>
</dbReference>
<evidence type="ECO:0000256" key="12">
    <source>
        <dbReference type="HAMAP-Rule" id="MF_01225"/>
    </source>
</evidence>
<evidence type="ECO:0000313" key="14">
    <source>
        <dbReference type="EMBL" id="AEF85852.1"/>
    </source>
</evidence>
<evidence type="ECO:0000256" key="3">
    <source>
        <dbReference type="ARBA" id="ARBA00022691"/>
    </source>
</evidence>
<dbReference type="SMART" id="SM00729">
    <property type="entry name" value="Elp3"/>
    <property type="match status" value="1"/>
</dbReference>
<keyword evidence="3 12" id="KW-0949">S-adenosyl-L-methionine</keyword>
<accession>F5YGQ6</accession>
<dbReference type="CDD" id="cd21117">
    <property type="entry name" value="Twitch_MoaA"/>
    <property type="match status" value="1"/>
</dbReference>
<evidence type="ECO:0000256" key="11">
    <source>
        <dbReference type="ARBA" id="ARBA00048697"/>
    </source>
</evidence>
<feature type="binding site" evidence="12">
    <location>
        <position position="13"/>
    </location>
    <ligand>
        <name>GTP</name>
        <dbReference type="ChEBI" id="CHEBI:37565"/>
    </ligand>
</feature>
<dbReference type="SUPFAM" id="SSF102114">
    <property type="entry name" value="Radical SAM enzymes"/>
    <property type="match status" value="1"/>
</dbReference>
<dbReference type="InterPro" id="IPR000385">
    <property type="entry name" value="MoaA_NifB_PqqE_Fe-S-bd_CS"/>
</dbReference>
<feature type="binding site" evidence="12">
    <location>
        <position position="196"/>
    </location>
    <ligand>
        <name>S-adenosyl-L-methionine</name>
        <dbReference type="ChEBI" id="CHEBI:59789"/>
    </ligand>
</feature>
<dbReference type="HAMAP" id="MF_01225_B">
    <property type="entry name" value="MoaA_B"/>
    <property type="match status" value="1"/>
</dbReference>
<dbReference type="HOGENOM" id="CLU_009273_0_1_12"/>
<evidence type="ECO:0000256" key="1">
    <source>
        <dbReference type="ARBA" id="ARBA00012167"/>
    </source>
</evidence>
<dbReference type="EMBL" id="CP001843">
    <property type="protein sequence ID" value="AEF85852.1"/>
    <property type="molecule type" value="Genomic_DNA"/>
</dbReference>
<evidence type="ECO:0000256" key="10">
    <source>
        <dbReference type="ARBA" id="ARBA00023239"/>
    </source>
</evidence>
<dbReference type="SFLD" id="SFLDG01067">
    <property type="entry name" value="SPASM/twitch_domain_containing"/>
    <property type="match status" value="1"/>
</dbReference>
<dbReference type="InterPro" id="IPR040064">
    <property type="entry name" value="MoaA-like"/>
</dbReference>
<dbReference type="Pfam" id="PF06463">
    <property type="entry name" value="Mob_synth_C"/>
    <property type="match status" value="1"/>
</dbReference>
<feature type="binding site" evidence="12">
    <location>
        <position position="26"/>
    </location>
    <ligand>
        <name>S-adenosyl-L-methionine</name>
        <dbReference type="ChEBI" id="CHEBI:59789"/>
    </ligand>
</feature>
<evidence type="ECO:0000256" key="5">
    <source>
        <dbReference type="ARBA" id="ARBA00022741"/>
    </source>
</evidence>
<dbReference type="InterPro" id="IPR006638">
    <property type="entry name" value="Elp3/MiaA/NifB-like_rSAM"/>
</dbReference>
<dbReference type="PROSITE" id="PS51918">
    <property type="entry name" value="RADICAL_SAM"/>
    <property type="match status" value="1"/>
</dbReference>
<keyword evidence="2 12" id="KW-0004">4Fe-4S</keyword>
<dbReference type="CDD" id="cd01335">
    <property type="entry name" value="Radical_SAM"/>
    <property type="match status" value="1"/>
</dbReference>
<evidence type="ECO:0000259" key="13">
    <source>
        <dbReference type="PROSITE" id="PS51918"/>
    </source>
</evidence>
<comment type="caution">
    <text evidence="12">Lacks conserved residue(s) required for the propagation of feature annotation.</text>
</comment>
<feature type="binding site" evidence="12">
    <location>
        <position position="118"/>
    </location>
    <ligand>
        <name>S-adenosyl-L-methionine</name>
        <dbReference type="ChEBI" id="CHEBI:59789"/>
    </ligand>
</feature>
<reference evidence="15" key="1">
    <citation type="submission" date="2009-12" db="EMBL/GenBank/DDBJ databases">
        <title>Complete sequence of Treponema primitia strain ZAS-2.</title>
        <authorList>
            <person name="Tetu S.G."/>
            <person name="Matson E."/>
            <person name="Ren Q."/>
            <person name="Seshadri R."/>
            <person name="Elbourne L."/>
            <person name="Hassan K.A."/>
            <person name="Durkin A."/>
            <person name="Radune D."/>
            <person name="Mohamoud Y."/>
            <person name="Shay R."/>
            <person name="Jin S."/>
            <person name="Zhang X."/>
            <person name="Lucey K."/>
            <person name="Ballor N.R."/>
            <person name="Ottesen E."/>
            <person name="Rosenthal R."/>
            <person name="Allen A."/>
            <person name="Leadbetter J.R."/>
            <person name="Paulsen I.T."/>
        </authorList>
    </citation>
    <scope>NUCLEOTIDE SEQUENCE [LARGE SCALE GENOMIC DNA]</scope>
    <source>
        <strain evidence="15">ATCC BAA-887 / DSM 12427 / ZAS-2</strain>
    </source>
</reference>
<dbReference type="EC" id="4.1.99.22" evidence="1 12"/>
<dbReference type="SFLD" id="SFLDG01383">
    <property type="entry name" value="cyclic_pyranopterin_phosphate"/>
    <property type="match status" value="1"/>
</dbReference>
<keyword evidence="10 12" id="KW-0456">Lyase</keyword>
<dbReference type="OrthoDB" id="9763993at2"/>
<feature type="binding site" evidence="12">
    <location>
        <position position="258"/>
    </location>
    <ligand>
        <name>[4Fe-4S] cluster</name>
        <dbReference type="ChEBI" id="CHEBI:49883"/>
        <label>2</label>
        <note>4Fe-4S-substrate</note>
    </ligand>
</feature>
<dbReference type="UniPathway" id="UPA00344"/>
<dbReference type="InterPro" id="IPR013483">
    <property type="entry name" value="MoaA"/>
</dbReference>
<keyword evidence="15" id="KW-1185">Reference proteome</keyword>
<dbReference type="NCBIfam" id="TIGR02666">
    <property type="entry name" value="moaA"/>
    <property type="match status" value="1"/>
</dbReference>
<dbReference type="InterPro" id="IPR010505">
    <property type="entry name" value="MoaA_twitch"/>
</dbReference>
<comment type="pathway">
    <text evidence="12">Cofactor biosynthesis; molybdopterin biosynthesis.</text>
</comment>
<dbReference type="SFLD" id="SFLDS00029">
    <property type="entry name" value="Radical_SAM"/>
    <property type="match status" value="1"/>
</dbReference>
<comment type="catalytic activity">
    <reaction evidence="11 12">
        <text>GTP + AH2 + S-adenosyl-L-methionine = (8S)-3',8-cyclo-7,8-dihydroguanosine 5'-triphosphate + 5'-deoxyadenosine + L-methionine + A + H(+)</text>
        <dbReference type="Rhea" id="RHEA:49576"/>
        <dbReference type="ChEBI" id="CHEBI:13193"/>
        <dbReference type="ChEBI" id="CHEBI:15378"/>
        <dbReference type="ChEBI" id="CHEBI:17319"/>
        <dbReference type="ChEBI" id="CHEBI:17499"/>
        <dbReference type="ChEBI" id="CHEBI:37565"/>
        <dbReference type="ChEBI" id="CHEBI:57844"/>
        <dbReference type="ChEBI" id="CHEBI:59789"/>
        <dbReference type="ChEBI" id="CHEBI:131766"/>
        <dbReference type="EC" id="4.1.99.22"/>
    </reaction>
</comment>
<gene>
    <name evidence="12 14" type="primary">moaA</name>
    <name evidence="14" type="ordered locus">TREPR_1224</name>
</gene>
<dbReference type="RefSeq" id="WP_015708852.1">
    <property type="nucleotide sequence ID" value="NC_015578.1"/>
</dbReference>
<dbReference type="PROSITE" id="PS01305">
    <property type="entry name" value="MOAA_NIFB_PQQE"/>
    <property type="match status" value="1"/>
</dbReference>